<feature type="region of interest" description="Disordered" evidence="1">
    <location>
        <begin position="119"/>
        <end position="150"/>
    </location>
</feature>
<evidence type="ECO:0000313" key="2">
    <source>
        <dbReference type="EMBL" id="CAE1228218.1"/>
    </source>
</evidence>
<dbReference type="Proteomes" id="UP000597762">
    <property type="component" value="Unassembled WGS sequence"/>
</dbReference>
<gene>
    <name evidence="2" type="ORF">SPHA_16715</name>
</gene>
<dbReference type="PANTHER" id="PTHR34769">
    <property type="entry name" value="RCG42593, ISOFORM CRA_A"/>
    <property type="match status" value="1"/>
</dbReference>
<evidence type="ECO:0000256" key="1">
    <source>
        <dbReference type="SAM" id="MobiDB-lite"/>
    </source>
</evidence>
<comment type="caution">
    <text evidence="2">The sequence shown here is derived from an EMBL/GenBank/DDBJ whole genome shotgun (WGS) entry which is preliminary data.</text>
</comment>
<feature type="region of interest" description="Disordered" evidence="1">
    <location>
        <begin position="56"/>
        <end position="100"/>
    </location>
</feature>
<dbReference type="AlphaFoldDB" id="A0A812BHH6"/>
<name>A0A812BHH6_ACAPH</name>
<reference evidence="2" key="1">
    <citation type="submission" date="2021-01" db="EMBL/GenBank/DDBJ databases">
        <authorList>
            <person name="Li R."/>
            <person name="Bekaert M."/>
        </authorList>
    </citation>
    <scope>NUCLEOTIDE SEQUENCE</scope>
    <source>
        <strain evidence="2">Farmed</strain>
    </source>
</reference>
<feature type="compositionally biased region" description="Polar residues" evidence="1">
    <location>
        <begin position="133"/>
        <end position="142"/>
    </location>
</feature>
<sequence length="150" mass="17020">MAGEDLDAIAAAELIQEAKRGSERAKVMGAMGWRKCPLPSANKVFLNNTLLSIIGHSKRHEKEREKSCKEERFSKVGSSSGRGSRKRVYSSYSPPKQKITKTDTVDKTYDCITSDKRADTKKEFSLSQRKHSYSSLNSYKNDQQIKKRKE</sequence>
<protein>
    <submittedName>
        <fullName evidence="2">Uncharacterized protein</fullName>
    </submittedName>
</protein>
<accession>A0A812BHH6</accession>
<proteinExistence type="predicted"/>
<organism evidence="2 3">
    <name type="scientific">Acanthosepion pharaonis</name>
    <name type="common">Pharaoh cuttlefish</name>
    <name type="synonym">Sepia pharaonis</name>
    <dbReference type="NCBI Taxonomy" id="158019"/>
    <lineage>
        <taxon>Eukaryota</taxon>
        <taxon>Metazoa</taxon>
        <taxon>Spiralia</taxon>
        <taxon>Lophotrochozoa</taxon>
        <taxon>Mollusca</taxon>
        <taxon>Cephalopoda</taxon>
        <taxon>Coleoidea</taxon>
        <taxon>Decapodiformes</taxon>
        <taxon>Sepiida</taxon>
        <taxon>Sepiina</taxon>
        <taxon>Sepiidae</taxon>
        <taxon>Acanthosepion</taxon>
    </lineage>
</organism>
<dbReference type="InterPro" id="IPR038948">
    <property type="entry name" value="POLR1D-like"/>
</dbReference>
<dbReference type="PANTHER" id="PTHR34769:SF1">
    <property type="entry name" value="RNA POLYMERASE I AND III SUBUNIT D"/>
    <property type="match status" value="1"/>
</dbReference>
<dbReference type="EMBL" id="CAHIKZ030000592">
    <property type="protein sequence ID" value="CAE1228218.1"/>
    <property type="molecule type" value="Genomic_DNA"/>
</dbReference>
<feature type="compositionally biased region" description="Basic and acidic residues" evidence="1">
    <location>
        <begin position="60"/>
        <end position="74"/>
    </location>
</feature>
<evidence type="ECO:0000313" key="3">
    <source>
        <dbReference type="Proteomes" id="UP000597762"/>
    </source>
</evidence>
<keyword evidence="3" id="KW-1185">Reference proteome</keyword>
<dbReference type="OrthoDB" id="6352295at2759"/>